<evidence type="ECO:0000313" key="2">
    <source>
        <dbReference type="Proteomes" id="UP000482295"/>
    </source>
</evidence>
<sequence length="65" mass="7310">MNEEILKIVLNDKSFSKDESVSIVGGLRRFTELCAKGLIRYNKASSSQNGRWKCNAYDVLKNASL</sequence>
<comment type="caution">
    <text evidence="1">The sequence shown here is derived from an EMBL/GenBank/DDBJ whole genome shotgun (WGS) entry which is preliminary data.</text>
</comment>
<protein>
    <submittedName>
        <fullName evidence="1">Uncharacterized protein</fullName>
    </submittedName>
</protein>
<proteinExistence type="predicted"/>
<dbReference type="RefSeq" id="WP_155715246.1">
    <property type="nucleotide sequence ID" value="NZ_VVIQ01000002.1"/>
</dbReference>
<reference evidence="1 2" key="1">
    <citation type="submission" date="2019-09" db="EMBL/GenBank/DDBJ databases">
        <title>Prevotella A2879 sp. nov., isolated from an abscess of a patient.</title>
        <authorList>
            <person name="Buhl M."/>
            <person name="Oberhettinger P."/>
        </authorList>
    </citation>
    <scope>NUCLEOTIDE SEQUENCE [LARGE SCALE GENOMIC DNA]</scope>
    <source>
        <strain evidence="1 2">A2879</strain>
    </source>
</reference>
<dbReference type="EMBL" id="VVIQ01000002">
    <property type="protein sequence ID" value="MUL27211.1"/>
    <property type="molecule type" value="Genomic_DNA"/>
</dbReference>
<dbReference type="AlphaFoldDB" id="A0A7C9HLK9"/>
<evidence type="ECO:0000313" key="1">
    <source>
        <dbReference type="EMBL" id="MUL27211.1"/>
    </source>
</evidence>
<organism evidence="1 2">
    <name type="scientific">Prevotella vespertina</name>
    <dbReference type="NCBI Taxonomy" id="2608404"/>
    <lineage>
        <taxon>Bacteria</taxon>
        <taxon>Pseudomonadati</taxon>
        <taxon>Bacteroidota</taxon>
        <taxon>Bacteroidia</taxon>
        <taxon>Bacteroidales</taxon>
        <taxon>Prevotellaceae</taxon>
        <taxon>Prevotella</taxon>
    </lineage>
</organism>
<accession>A0A7C9HLK9</accession>
<name>A0A7C9HLK9_9BACT</name>
<dbReference type="Proteomes" id="UP000482295">
    <property type="component" value="Unassembled WGS sequence"/>
</dbReference>
<keyword evidence="2" id="KW-1185">Reference proteome</keyword>
<gene>
    <name evidence="1" type="ORF">F0475_02495</name>
</gene>